<feature type="transmembrane region" description="Helical" evidence="8">
    <location>
        <begin position="6"/>
        <end position="22"/>
    </location>
</feature>
<comment type="similarity">
    <text evidence="2 7">Belongs to the membrane-bound acyltransferase family.</text>
</comment>
<name>A0ABY8KY17_9FLAO</name>
<feature type="transmembrane region" description="Helical" evidence="8">
    <location>
        <begin position="332"/>
        <end position="349"/>
    </location>
</feature>
<feature type="transmembrane region" description="Helical" evidence="8">
    <location>
        <begin position="370"/>
        <end position="388"/>
    </location>
</feature>
<evidence type="ECO:0000313" key="9">
    <source>
        <dbReference type="EMBL" id="WGF93992.1"/>
    </source>
</evidence>
<dbReference type="EC" id="2.3.-.-" evidence="9"/>
<dbReference type="EMBL" id="CP122379">
    <property type="protein sequence ID" value="WGF93992.1"/>
    <property type="molecule type" value="Genomic_DNA"/>
</dbReference>
<feature type="transmembrane region" description="Helical" evidence="8">
    <location>
        <begin position="422"/>
        <end position="439"/>
    </location>
</feature>
<dbReference type="Pfam" id="PF03062">
    <property type="entry name" value="MBOAT"/>
    <property type="match status" value="1"/>
</dbReference>
<feature type="transmembrane region" description="Helical" evidence="8">
    <location>
        <begin position="119"/>
        <end position="140"/>
    </location>
</feature>
<reference evidence="9 10" key="1">
    <citation type="submission" date="2023-04" db="EMBL/GenBank/DDBJ databases">
        <title>Taxonomic identification of the Arctic strain Aequorivita sp. nov. and transcriptomic analysis in response to temperature stress.</title>
        <authorList>
            <person name="Liu W."/>
            <person name="Cong B."/>
            <person name="Lin J."/>
        </authorList>
    </citation>
    <scope>NUCLEOTIDE SEQUENCE [LARGE SCALE GENOMIC DNA]</scope>
    <source>
        <strain evidence="9 10">Ant34-E75</strain>
    </source>
</reference>
<dbReference type="PIRSF" id="PIRSF016636">
    <property type="entry name" value="AlgI_DltB"/>
    <property type="match status" value="1"/>
</dbReference>
<keyword evidence="4 8" id="KW-0812">Transmembrane</keyword>
<dbReference type="RefSeq" id="WP_279450121.1">
    <property type="nucleotide sequence ID" value="NZ_CP122379.1"/>
</dbReference>
<evidence type="ECO:0000256" key="6">
    <source>
        <dbReference type="ARBA" id="ARBA00023136"/>
    </source>
</evidence>
<evidence type="ECO:0000256" key="8">
    <source>
        <dbReference type="SAM" id="Phobius"/>
    </source>
</evidence>
<dbReference type="InterPro" id="IPR004299">
    <property type="entry name" value="MBOAT_fam"/>
</dbReference>
<comment type="subcellular location">
    <subcellularLocation>
        <location evidence="1">Cell membrane</location>
        <topology evidence="1">Multi-pass membrane protein</topology>
    </subcellularLocation>
</comment>
<keyword evidence="3 7" id="KW-1003">Cell membrane</keyword>
<keyword evidence="7 9" id="KW-0808">Transferase</keyword>
<dbReference type="InterPro" id="IPR051085">
    <property type="entry name" value="MB_O-acyltransferase"/>
</dbReference>
<dbReference type="PANTHER" id="PTHR13285:SF18">
    <property type="entry name" value="PROTEIN-CYSTEINE N-PALMITOYLTRANSFERASE RASP"/>
    <property type="match status" value="1"/>
</dbReference>
<accession>A0ABY8KY17</accession>
<feature type="transmembrane region" description="Helical" evidence="8">
    <location>
        <begin position="51"/>
        <end position="67"/>
    </location>
</feature>
<dbReference type="InterPro" id="IPR028362">
    <property type="entry name" value="AlgI"/>
</dbReference>
<evidence type="ECO:0000256" key="2">
    <source>
        <dbReference type="ARBA" id="ARBA00010323"/>
    </source>
</evidence>
<sequence>MLFNSIDFAIFLPIIFILYWFVTNKNLKLQNLLIVISSYIFYGWWDWRFLSLILFSTIVDYFIGIKLSKQENQTKRKLLLWTSIFVNLGFLGFFKYYNFFLDNFITAFSFFGTEINANSLNIILPVGISFYTFQTLSYTIDVYRRKLEPTKDFIAFSAFVSFFPQLVAGPIERATNLLPQFYAKRNFDYSKAIDGMRLILWGLFKKVVIADTCSIFVDDIFQNYMNYSGGTLIVGTILFSFQIYCDFSGYSDIAIGTAKLFGIKLMTNFRTPYFSRNIAEFWRRWHISLSTWFRDYVYIPLGGSKTSKILTVRNIFIIFIVSGFWHGANWTYIIWGSLNAFYFLPIFLMKQNRKHLNTTTKNKFIPSFKELNSMFFTFIITAFAWIFFRSKTLTDAFEYIKGIFNQNNFFKMQTAKTYELDIRPLIIYLTFFIIVDWYYRNEEIVFTNHNLTKSTIIFKYIIYLFTIISIIFSIKNQASNFIYFQF</sequence>
<evidence type="ECO:0000256" key="5">
    <source>
        <dbReference type="ARBA" id="ARBA00022989"/>
    </source>
</evidence>
<protein>
    <submittedName>
        <fullName evidence="9">MBOAT family O-acyltransferase</fullName>
        <ecNumber evidence="9">2.3.-.-</ecNumber>
    </submittedName>
</protein>
<dbReference type="InterPro" id="IPR024194">
    <property type="entry name" value="Ac/AlaTfrase_AlgI/DltB"/>
</dbReference>
<evidence type="ECO:0000256" key="1">
    <source>
        <dbReference type="ARBA" id="ARBA00004651"/>
    </source>
</evidence>
<keyword evidence="6 7" id="KW-0472">Membrane</keyword>
<organism evidence="9 10">
    <name type="scientific">Aequorivita marisscotiae</name>
    <dbReference type="NCBI Taxonomy" id="3040348"/>
    <lineage>
        <taxon>Bacteria</taxon>
        <taxon>Pseudomonadati</taxon>
        <taxon>Bacteroidota</taxon>
        <taxon>Flavobacteriia</taxon>
        <taxon>Flavobacteriales</taxon>
        <taxon>Flavobacteriaceae</taxon>
        <taxon>Aequorivita</taxon>
    </lineage>
</organism>
<feature type="transmembrane region" description="Helical" evidence="8">
    <location>
        <begin position="79"/>
        <end position="99"/>
    </location>
</feature>
<keyword evidence="7 9" id="KW-0012">Acyltransferase</keyword>
<gene>
    <name evidence="9" type="ORF">QCQ61_07320</name>
</gene>
<keyword evidence="10" id="KW-1185">Reference proteome</keyword>
<evidence type="ECO:0000256" key="3">
    <source>
        <dbReference type="ARBA" id="ARBA00022475"/>
    </source>
</evidence>
<feature type="transmembrane region" description="Helical" evidence="8">
    <location>
        <begin position="460"/>
        <end position="478"/>
    </location>
</feature>
<dbReference type="PANTHER" id="PTHR13285">
    <property type="entry name" value="ACYLTRANSFERASE"/>
    <property type="match status" value="1"/>
</dbReference>
<dbReference type="GO" id="GO:0016746">
    <property type="term" value="F:acyltransferase activity"/>
    <property type="evidence" value="ECO:0007669"/>
    <property type="project" value="UniProtKB-KW"/>
</dbReference>
<dbReference type="PIRSF" id="PIRSF500217">
    <property type="entry name" value="AlgI"/>
    <property type="match status" value="1"/>
</dbReference>
<keyword evidence="5 8" id="KW-1133">Transmembrane helix</keyword>
<feature type="transmembrane region" description="Helical" evidence="8">
    <location>
        <begin position="152"/>
        <end position="171"/>
    </location>
</feature>
<dbReference type="Proteomes" id="UP001238523">
    <property type="component" value="Chromosome"/>
</dbReference>
<evidence type="ECO:0000313" key="10">
    <source>
        <dbReference type="Proteomes" id="UP001238523"/>
    </source>
</evidence>
<evidence type="ECO:0000256" key="7">
    <source>
        <dbReference type="PIRNR" id="PIRNR016636"/>
    </source>
</evidence>
<feature type="transmembrane region" description="Helical" evidence="8">
    <location>
        <begin position="224"/>
        <end position="245"/>
    </location>
</feature>
<evidence type="ECO:0000256" key="4">
    <source>
        <dbReference type="ARBA" id="ARBA00022692"/>
    </source>
</evidence>
<proteinExistence type="inferred from homology"/>